<keyword evidence="2" id="KW-0175">Coiled coil</keyword>
<evidence type="ECO:0000256" key="3">
    <source>
        <dbReference type="SAM" id="MobiDB-lite"/>
    </source>
</evidence>
<sequence>MGSNTTFFKYQPPSKKEEKTTPELVTVVSLKSEAEARGNKKKYWLVRETPGEMFELQEINSSHVPTGPIKLVSSEEFSSDYSLELDYWHQEVRPGMDTLDKTVQRGESHRAQGELYSAEMEYAGALEVDEGNVRATFGLGLTYLDKGDIEKAQEVFSKVLQLKSAFKVEHKHMFNDFGISMRKSGMYKEALQYYNRGVDLDSEDENLYFNIARTHFEAGDWENCFRYLTMCLEKNRGVEEARKFSFYIIKKSTSDDDMLREFGSAEVGTKLRSDILSLLRKMQVAAGVELDEAIEKTHQIRDRMIAIEEEERHLREIEKDLYNLDENNK</sequence>
<dbReference type="STRING" id="246191.SAMN05660337_3008"/>
<evidence type="ECO:0000256" key="2">
    <source>
        <dbReference type="SAM" id="Coils"/>
    </source>
</evidence>
<dbReference type="Proteomes" id="UP000199053">
    <property type="component" value="Unassembled WGS sequence"/>
</dbReference>
<feature type="repeat" description="TPR" evidence="1">
    <location>
        <begin position="171"/>
        <end position="204"/>
    </location>
</feature>
<gene>
    <name evidence="4" type="ORF">SAMN05660337_3008</name>
</gene>
<dbReference type="InterPro" id="IPR019734">
    <property type="entry name" value="TPR_rpt"/>
</dbReference>
<dbReference type="InterPro" id="IPR011990">
    <property type="entry name" value="TPR-like_helical_dom_sf"/>
</dbReference>
<dbReference type="SMART" id="SM00028">
    <property type="entry name" value="TPR"/>
    <property type="match status" value="3"/>
</dbReference>
<dbReference type="OrthoDB" id="9815059at2"/>
<accession>A0A1G9KAK4</accession>
<protein>
    <submittedName>
        <fullName evidence="4">Tetratricopeptide repeat-containing protein</fullName>
    </submittedName>
</protein>
<evidence type="ECO:0000313" key="4">
    <source>
        <dbReference type="EMBL" id="SDL46798.1"/>
    </source>
</evidence>
<reference evidence="5" key="1">
    <citation type="submission" date="2016-10" db="EMBL/GenBank/DDBJ databases">
        <authorList>
            <person name="Varghese N."/>
            <person name="Submissions S."/>
        </authorList>
    </citation>
    <scope>NUCLEOTIDE SEQUENCE [LARGE SCALE GENOMIC DNA]</scope>
    <source>
        <strain evidence="5">DSM 16995</strain>
    </source>
</reference>
<feature type="region of interest" description="Disordered" evidence="3">
    <location>
        <begin position="1"/>
        <end position="20"/>
    </location>
</feature>
<organism evidence="4 5">
    <name type="scientific">Maridesulfovibrio ferrireducens</name>
    <dbReference type="NCBI Taxonomy" id="246191"/>
    <lineage>
        <taxon>Bacteria</taxon>
        <taxon>Pseudomonadati</taxon>
        <taxon>Thermodesulfobacteriota</taxon>
        <taxon>Desulfovibrionia</taxon>
        <taxon>Desulfovibrionales</taxon>
        <taxon>Desulfovibrionaceae</taxon>
        <taxon>Maridesulfovibrio</taxon>
    </lineage>
</organism>
<keyword evidence="1" id="KW-0802">TPR repeat</keyword>
<dbReference type="PROSITE" id="PS50005">
    <property type="entry name" value="TPR"/>
    <property type="match status" value="2"/>
</dbReference>
<evidence type="ECO:0000313" key="5">
    <source>
        <dbReference type="Proteomes" id="UP000199053"/>
    </source>
</evidence>
<dbReference type="AlphaFoldDB" id="A0A1G9KAK4"/>
<dbReference type="SUPFAM" id="SSF48452">
    <property type="entry name" value="TPR-like"/>
    <property type="match status" value="1"/>
</dbReference>
<evidence type="ECO:0000256" key="1">
    <source>
        <dbReference type="PROSITE-ProRule" id="PRU00339"/>
    </source>
</evidence>
<feature type="coiled-coil region" evidence="2">
    <location>
        <begin position="290"/>
        <end position="327"/>
    </location>
</feature>
<proteinExistence type="predicted"/>
<keyword evidence="5" id="KW-1185">Reference proteome</keyword>
<dbReference type="Gene3D" id="1.25.40.10">
    <property type="entry name" value="Tetratricopeptide repeat domain"/>
    <property type="match status" value="2"/>
</dbReference>
<dbReference type="Pfam" id="PF13181">
    <property type="entry name" value="TPR_8"/>
    <property type="match status" value="1"/>
</dbReference>
<name>A0A1G9KAK4_9BACT</name>
<dbReference type="RefSeq" id="WP_092162572.1">
    <property type="nucleotide sequence ID" value="NZ_FNGA01000005.1"/>
</dbReference>
<feature type="repeat" description="TPR" evidence="1">
    <location>
        <begin position="133"/>
        <end position="166"/>
    </location>
</feature>
<dbReference type="EMBL" id="FNGA01000005">
    <property type="protein sequence ID" value="SDL46798.1"/>
    <property type="molecule type" value="Genomic_DNA"/>
</dbReference>